<reference evidence="4 5" key="1">
    <citation type="journal article" date="2011" name="J. Bacteriol.">
        <title>Genome sequence of the mercury-methylating and pleomorphic Desulfovibrio africanus Strain Walvis Bay.</title>
        <authorList>
            <person name="Brown S.D."/>
            <person name="Wall J.D."/>
            <person name="Kucken A.M."/>
            <person name="Gilmour C.C."/>
            <person name="Podar M."/>
            <person name="Brandt C.C."/>
            <person name="Teshima H."/>
            <person name="Detter J.C."/>
            <person name="Han C.S."/>
            <person name="Land M.L."/>
            <person name="Lucas S."/>
            <person name="Han J."/>
            <person name="Pennacchio L."/>
            <person name="Nolan M."/>
            <person name="Pitluck S."/>
            <person name="Woyke T."/>
            <person name="Goodwin L."/>
            <person name="Palumbo A.V."/>
            <person name="Elias D.A."/>
        </authorList>
    </citation>
    <scope>NUCLEOTIDE SEQUENCE [LARGE SCALE GENOMIC DNA]</scope>
    <source>
        <strain evidence="4 5">Walvis Bay</strain>
    </source>
</reference>
<organism evidence="4 5">
    <name type="scientific">Desulfocurvibacter africanus subsp. africanus str. Walvis Bay</name>
    <dbReference type="NCBI Taxonomy" id="690850"/>
    <lineage>
        <taxon>Bacteria</taxon>
        <taxon>Pseudomonadati</taxon>
        <taxon>Thermodesulfobacteriota</taxon>
        <taxon>Desulfovibrionia</taxon>
        <taxon>Desulfovibrionales</taxon>
        <taxon>Desulfovibrionaceae</taxon>
        <taxon>Desulfocurvibacter</taxon>
    </lineage>
</organism>
<dbReference type="eggNOG" id="COG3894">
    <property type="taxonomic scope" value="Bacteria"/>
</dbReference>
<dbReference type="AlphaFoldDB" id="F3Z3Y6"/>
<dbReference type="Pfam" id="PF14574">
    <property type="entry name" value="RACo_C_ter"/>
    <property type="match status" value="1"/>
</dbReference>
<dbReference type="PANTHER" id="PTHR42895:SF2">
    <property type="entry name" value="IRON-SULFUR CLUSTER PROTEIN"/>
    <property type="match status" value="1"/>
</dbReference>
<accession>F3Z3Y6</accession>
<dbReference type="Gene3D" id="3.30.420.480">
    <property type="entry name" value="Domain of unknown function (DUF4445)"/>
    <property type="match status" value="1"/>
</dbReference>
<dbReference type="HOGENOM" id="CLU_019091_1_0_7"/>
<feature type="domain" description="2Fe-2S ferredoxin-type" evidence="1">
    <location>
        <begin position="11"/>
        <end position="89"/>
    </location>
</feature>
<gene>
    <name evidence="4" type="ORF">Desaf_2109</name>
</gene>
<evidence type="ECO:0000259" key="2">
    <source>
        <dbReference type="Pfam" id="PF14574"/>
    </source>
</evidence>
<dbReference type="InterPro" id="IPR012675">
    <property type="entry name" value="Beta-grasp_dom_sf"/>
</dbReference>
<feature type="domain" description="RACo-like middle region" evidence="3">
    <location>
        <begin position="121"/>
        <end position="259"/>
    </location>
</feature>
<dbReference type="EMBL" id="CP003221">
    <property type="protein sequence ID" value="EGJ50438.1"/>
    <property type="molecule type" value="Genomic_DNA"/>
</dbReference>
<protein>
    <submittedName>
        <fullName evidence="4">Ferredoxin</fullName>
    </submittedName>
</protein>
<dbReference type="Gene3D" id="3.10.20.30">
    <property type="match status" value="1"/>
</dbReference>
<dbReference type="InterPro" id="IPR027980">
    <property type="entry name" value="RACo_C"/>
</dbReference>
<dbReference type="InterPro" id="IPR041414">
    <property type="entry name" value="Raco-like_middle"/>
</dbReference>
<sequence length="520" mass="54670">MAATIIVSDSAGKRREIVVSRDSSLSQALFATGLRPPLPLCSGLGRCGLCRVRYLTSATEFPQPTDTELEVLSSAELESGMRLACRHFPRSGDHIELPPVASSVPVEVHEVLASPVGPLRLAVDLGTTSVYWEAFSEGVVVARGRALNPQLGAGSEVMSRLALAARGEAGLLRQVVLDLLVRIARALPGPLESMCVAGNSAMTYLLLALSPDGLAAAPYKLDFRGGVWHSLTPDLPPCYIPPLFGPFAGGDLSAGLAALDALDAGGPTPYLLADMGTNGEFALVLDRERVLVASVPLGPALEGIGLRHGSLAGPGVATRFELGPQGLTCSVLGDGSRPVAVSGTGYLSLVSVLLRVGLLDAQGRFRTESTTPLAMRLARELDASTRGEARLRMAPGLWLHAGDVEELLKVKAAFNMALSALLAEAGLPASELTAVFLAGALGEHTAPGDLERLGFLSPVLAKRVRVAGNTSLAGARRLLDNTAARKQLEQLADRATVLDLTARPTFERDYLTRMVFEYVP</sequence>
<dbReference type="PANTHER" id="PTHR42895">
    <property type="entry name" value="IRON-SULFUR CLUSTER-BINDING PROTEIN-RELATED"/>
    <property type="match status" value="1"/>
</dbReference>
<evidence type="ECO:0000313" key="5">
    <source>
        <dbReference type="Proteomes" id="UP000007844"/>
    </source>
</evidence>
<dbReference type="Proteomes" id="UP000007844">
    <property type="component" value="Chromosome"/>
</dbReference>
<dbReference type="CDD" id="cd00207">
    <property type="entry name" value="fer2"/>
    <property type="match status" value="1"/>
</dbReference>
<evidence type="ECO:0000313" key="4">
    <source>
        <dbReference type="EMBL" id="EGJ50438.1"/>
    </source>
</evidence>
<dbReference type="Pfam" id="PF17651">
    <property type="entry name" value="Raco_middle"/>
    <property type="match status" value="1"/>
</dbReference>
<evidence type="ECO:0000259" key="1">
    <source>
        <dbReference type="Pfam" id="PF00111"/>
    </source>
</evidence>
<proteinExistence type="predicted"/>
<dbReference type="SUPFAM" id="SSF54292">
    <property type="entry name" value="2Fe-2S ferredoxin-like"/>
    <property type="match status" value="1"/>
</dbReference>
<dbReference type="RefSeq" id="WP_014260181.1">
    <property type="nucleotide sequence ID" value="NC_016629.1"/>
</dbReference>
<name>F3Z3Y6_DESAF</name>
<dbReference type="STRING" id="690850.Desaf_2109"/>
<dbReference type="InterPro" id="IPR001041">
    <property type="entry name" value="2Fe-2S_ferredoxin-type"/>
</dbReference>
<dbReference type="InterPro" id="IPR052911">
    <property type="entry name" value="Corrinoid_activation_enz"/>
</dbReference>
<dbReference type="KEGG" id="daf:Desaf_2109"/>
<dbReference type="eggNOG" id="COG0633">
    <property type="taxonomic scope" value="Bacteria"/>
</dbReference>
<dbReference type="GO" id="GO:0051536">
    <property type="term" value="F:iron-sulfur cluster binding"/>
    <property type="evidence" value="ECO:0007669"/>
    <property type="project" value="InterPro"/>
</dbReference>
<keyword evidence="5" id="KW-1185">Reference proteome</keyword>
<evidence type="ECO:0000259" key="3">
    <source>
        <dbReference type="Pfam" id="PF17651"/>
    </source>
</evidence>
<dbReference type="InterPro" id="IPR036010">
    <property type="entry name" value="2Fe-2S_ferredoxin-like_sf"/>
</dbReference>
<dbReference type="InterPro" id="IPR042259">
    <property type="entry name" value="Raco-like_middle_sf"/>
</dbReference>
<feature type="domain" description="RACo C-terminal" evidence="2">
    <location>
        <begin position="270"/>
        <end position="516"/>
    </location>
</feature>
<dbReference type="Pfam" id="PF00111">
    <property type="entry name" value="Fer2"/>
    <property type="match status" value="1"/>
</dbReference>